<dbReference type="GO" id="GO:0006635">
    <property type="term" value="P:fatty acid beta-oxidation"/>
    <property type="evidence" value="ECO:0007669"/>
    <property type="project" value="TreeGrafter"/>
</dbReference>
<accession>A0A1M4YF91</accession>
<sequence>MPGSTIESDLLARGGVRLDVEGARATITLDRQEVLNAQTPLTWEALRAVGEGLAPEVRVVVVRGAGRSFSAGLDRRLFTPDGFDGVPGLFALATEPSERIEAAIAEFQRGFAWLRDPARVTVAAVRGHAIGAGFQLALACDLRVLADDARFSMAETSLGIVPDLGGTLPLVRCVGYARAAEICVTGRRVDAEEALRIGLANRVVPGEELDRAVDDLVADLLRPPAGAVRETLALLADAADRADGVNGVGGGGGGSALERQMAAERAAQARRLADLAAMITR</sequence>
<dbReference type="Pfam" id="PF00378">
    <property type="entry name" value="ECH_1"/>
    <property type="match status" value="1"/>
</dbReference>
<gene>
    <name evidence="5" type="ORF">SAMN05444320_102336</name>
</gene>
<organism evidence="5 6">
    <name type="scientific">Streptoalloteichus hindustanus</name>
    <dbReference type="NCBI Taxonomy" id="2017"/>
    <lineage>
        <taxon>Bacteria</taxon>
        <taxon>Bacillati</taxon>
        <taxon>Actinomycetota</taxon>
        <taxon>Actinomycetes</taxon>
        <taxon>Pseudonocardiales</taxon>
        <taxon>Pseudonocardiaceae</taxon>
        <taxon>Streptoalloteichus</taxon>
    </lineage>
</organism>
<dbReference type="EMBL" id="FQVN01000002">
    <property type="protein sequence ID" value="SHF04293.1"/>
    <property type="molecule type" value="Genomic_DNA"/>
</dbReference>
<reference evidence="5 6" key="1">
    <citation type="submission" date="2016-11" db="EMBL/GenBank/DDBJ databases">
        <authorList>
            <person name="Jaros S."/>
            <person name="Januszkiewicz K."/>
            <person name="Wedrychowicz H."/>
        </authorList>
    </citation>
    <scope>NUCLEOTIDE SEQUENCE [LARGE SCALE GENOMIC DNA]</scope>
    <source>
        <strain evidence="5 6">DSM 44523</strain>
    </source>
</reference>
<keyword evidence="3" id="KW-0456">Lyase</keyword>
<dbReference type="InterPro" id="IPR018376">
    <property type="entry name" value="Enoyl-CoA_hyd/isom_CS"/>
</dbReference>
<evidence type="ECO:0000256" key="3">
    <source>
        <dbReference type="ARBA" id="ARBA00023239"/>
    </source>
</evidence>
<comment type="similarity">
    <text evidence="1 4">Belongs to the enoyl-CoA hydratase/isomerase family.</text>
</comment>
<evidence type="ECO:0000313" key="5">
    <source>
        <dbReference type="EMBL" id="SHF04293.1"/>
    </source>
</evidence>
<evidence type="ECO:0000256" key="4">
    <source>
        <dbReference type="RuleBase" id="RU003707"/>
    </source>
</evidence>
<proteinExistence type="inferred from homology"/>
<dbReference type="GO" id="GO:0016829">
    <property type="term" value="F:lyase activity"/>
    <property type="evidence" value="ECO:0007669"/>
    <property type="project" value="UniProtKB-KW"/>
</dbReference>
<evidence type="ECO:0000313" key="6">
    <source>
        <dbReference type="Proteomes" id="UP000184501"/>
    </source>
</evidence>
<dbReference type="AlphaFoldDB" id="A0A1M4YF91"/>
<dbReference type="InterPro" id="IPR029045">
    <property type="entry name" value="ClpP/crotonase-like_dom_sf"/>
</dbReference>
<dbReference type="InterPro" id="IPR001753">
    <property type="entry name" value="Enoyl-CoA_hydra/iso"/>
</dbReference>
<keyword evidence="2" id="KW-0443">Lipid metabolism</keyword>
<dbReference type="CDD" id="cd06558">
    <property type="entry name" value="crotonase-like"/>
    <property type="match status" value="1"/>
</dbReference>
<dbReference type="OrthoDB" id="341912at2"/>
<name>A0A1M4YF91_STRHI</name>
<dbReference type="STRING" id="2017.SAMN05444320_102336"/>
<dbReference type="SUPFAM" id="SSF52096">
    <property type="entry name" value="ClpP/crotonase"/>
    <property type="match status" value="1"/>
</dbReference>
<dbReference type="PROSITE" id="PS00166">
    <property type="entry name" value="ENOYL_COA_HYDRATASE"/>
    <property type="match status" value="1"/>
</dbReference>
<keyword evidence="6" id="KW-1185">Reference proteome</keyword>
<dbReference type="Proteomes" id="UP000184501">
    <property type="component" value="Unassembled WGS sequence"/>
</dbReference>
<protein>
    <submittedName>
        <fullName evidence="5">Enoyl-CoA hydratase/carnithine racemase</fullName>
    </submittedName>
</protein>
<evidence type="ECO:0000256" key="1">
    <source>
        <dbReference type="ARBA" id="ARBA00005254"/>
    </source>
</evidence>
<evidence type="ECO:0000256" key="2">
    <source>
        <dbReference type="ARBA" id="ARBA00023098"/>
    </source>
</evidence>
<dbReference type="PANTHER" id="PTHR11941">
    <property type="entry name" value="ENOYL-COA HYDRATASE-RELATED"/>
    <property type="match status" value="1"/>
</dbReference>
<dbReference type="Gene3D" id="3.90.226.10">
    <property type="entry name" value="2-enoyl-CoA Hydratase, Chain A, domain 1"/>
    <property type="match status" value="1"/>
</dbReference>
<dbReference type="PANTHER" id="PTHR11941:SF169">
    <property type="entry name" value="(7AS)-7A-METHYL-1,5-DIOXO-2,3,5,6,7,7A-HEXAHYDRO-1H-INDENE-CARBOXYL-COA HYDROLASE"/>
    <property type="match status" value="1"/>
</dbReference>